<proteinExistence type="predicted"/>
<sequence>MGSAAFYSVICVHPDIIYLMTVEVITSPLMLKSIGHHLRYSIQALSQVSVGTWL</sequence>
<organism evidence="1">
    <name type="scientific">Anguilla anguilla</name>
    <name type="common">European freshwater eel</name>
    <name type="synonym">Muraena anguilla</name>
    <dbReference type="NCBI Taxonomy" id="7936"/>
    <lineage>
        <taxon>Eukaryota</taxon>
        <taxon>Metazoa</taxon>
        <taxon>Chordata</taxon>
        <taxon>Craniata</taxon>
        <taxon>Vertebrata</taxon>
        <taxon>Euteleostomi</taxon>
        <taxon>Actinopterygii</taxon>
        <taxon>Neopterygii</taxon>
        <taxon>Teleostei</taxon>
        <taxon>Anguilliformes</taxon>
        <taxon>Anguillidae</taxon>
        <taxon>Anguilla</taxon>
    </lineage>
</organism>
<dbReference type="EMBL" id="GBXM01023222">
    <property type="protein sequence ID" value="JAH85355.1"/>
    <property type="molecule type" value="Transcribed_RNA"/>
</dbReference>
<reference evidence="1" key="2">
    <citation type="journal article" date="2015" name="Fish Shellfish Immunol.">
        <title>Early steps in the European eel (Anguilla anguilla)-Vibrio vulnificus interaction in the gills: Role of the RtxA13 toxin.</title>
        <authorList>
            <person name="Callol A."/>
            <person name="Pajuelo D."/>
            <person name="Ebbesson L."/>
            <person name="Teles M."/>
            <person name="MacKenzie S."/>
            <person name="Amaro C."/>
        </authorList>
    </citation>
    <scope>NUCLEOTIDE SEQUENCE</scope>
</reference>
<evidence type="ECO:0000313" key="1">
    <source>
        <dbReference type="EMBL" id="JAH85355.1"/>
    </source>
</evidence>
<reference evidence="1" key="1">
    <citation type="submission" date="2014-11" db="EMBL/GenBank/DDBJ databases">
        <authorList>
            <person name="Amaro Gonzalez C."/>
        </authorList>
    </citation>
    <scope>NUCLEOTIDE SEQUENCE</scope>
</reference>
<dbReference type="AlphaFoldDB" id="A0A0E9W709"/>
<accession>A0A0E9W709</accession>
<name>A0A0E9W709_ANGAN</name>
<protein>
    <submittedName>
        <fullName evidence="1">Uncharacterized protein</fullName>
    </submittedName>
</protein>